<keyword evidence="6" id="KW-1185">Reference proteome</keyword>
<evidence type="ECO:0000313" key="5">
    <source>
        <dbReference type="EMBL" id="SFL34018.1"/>
    </source>
</evidence>
<dbReference type="RefSeq" id="WP_091479422.1">
    <property type="nucleotide sequence ID" value="NZ_FOTR01000001.1"/>
</dbReference>
<accession>A0A1I4GVF3</accession>
<dbReference type="GO" id="GO:0055052">
    <property type="term" value="C:ATP-binding cassette (ABC) transporter complex, substrate-binding subunit-containing"/>
    <property type="evidence" value="ECO:0007669"/>
    <property type="project" value="TreeGrafter"/>
</dbReference>
<dbReference type="Pfam" id="PF13416">
    <property type="entry name" value="SBP_bac_8"/>
    <property type="match status" value="1"/>
</dbReference>
<evidence type="ECO:0000313" key="6">
    <source>
        <dbReference type="Proteomes" id="UP000198565"/>
    </source>
</evidence>
<dbReference type="PANTHER" id="PTHR30061">
    <property type="entry name" value="MALTOSE-BINDING PERIPLASMIC PROTEIN"/>
    <property type="match status" value="1"/>
</dbReference>
<dbReference type="PANTHER" id="PTHR30061:SF50">
    <property type="entry name" value="MALTOSE_MALTODEXTRIN-BINDING PERIPLASMIC PROTEIN"/>
    <property type="match status" value="1"/>
</dbReference>
<dbReference type="GO" id="GO:0042956">
    <property type="term" value="P:maltodextrin transmembrane transport"/>
    <property type="evidence" value="ECO:0007669"/>
    <property type="project" value="TreeGrafter"/>
</dbReference>
<feature type="chain" id="PRO_5039585719" evidence="4">
    <location>
        <begin position="23"/>
        <end position="420"/>
    </location>
</feature>
<evidence type="ECO:0000256" key="3">
    <source>
        <dbReference type="ARBA" id="ARBA00022729"/>
    </source>
</evidence>
<dbReference type="STRING" id="334253.SAMN04487943_10158"/>
<dbReference type="AlphaFoldDB" id="A0A1I4GVF3"/>
<organism evidence="5 6">
    <name type="scientific">Gracilibacillus orientalis</name>
    <dbReference type="NCBI Taxonomy" id="334253"/>
    <lineage>
        <taxon>Bacteria</taxon>
        <taxon>Bacillati</taxon>
        <taxon>Bacillota</taxon>
        <taxon>Bacilli</taxon>
        <taxon>Bacillales</taxon>
        <taxon>Bacillaceae</taxon>
        <taxon>Gracilibacillus</taxon>
    </lineage>
</organism>
<feature type="signal peptide" evidence="4">
    <location>
        <begin position="1"/>
        <end position="22"/>
    </location>
</feature>
<evidence type="ECO:0000256" key="4">
    <source>
        <dbReference type="SAM" id="SignalP"/>
    </source>
</evidence>
<dbReference type="PROSITE" id="PS51257">
    <property type="entry name" value="PROKAR_LIPOPROTEIN"/>
    <property type="match status" value="1"/>
</dbReference>
<dbReference type="GO" id="GO:1901982">
    <property type="term" value="F:maltose binding"/>
    <property type="evidence" value="ECO:0007669"/>
    <property type="project" value="TreeGrafter"/>
</dbReference>
<name>A0A1I4GVF3_9BACI</name>
<evidence type="ECO:0000256" key="1">
    <source>
        <dbReference type="ARBA" id="ARBA00008520"/>
    </source>
</evidence>
<sequence length="420" mass="47149">MKNKIYLLSMVLGLFILLSACSDNSDSTSSDGEGEDEVTLDVIWFSDGNEGEVFKEITDKYTEENPNIKFNIIDTPYDDLMTRIRTRVSGGDAPDLARISGVNHVQEALLDLSPYLEDKQAFLDEFVDVAIPTVERGDKIIGIPTDVTAHGLFYNKEHFEQAGVEVPQSTEDVWNWEEFKQALTQVKENSDARFALAYDLSPSRYSTLIYQNGGSIFSDDQQSLVINNSESVEALEYFKDLHDQELIPSSIWLGGENPNSLFRSGQAAMHFSGNWNIQSYEENADFEWGVTYMPEGSQRSSVAGGKQIVGFNDSEHKDAVADFLLYFSSQEVNAEFVKESSFLSTRADNAELDYEVRSEEMKVFADELAVTSELPTLDWENPNMPSVETLITENVQKVLSGDIEPQEAMDELVDNVELEN</sequence>
<reference evidence="6" key="1">
    <citation type="submission" date="2016-10" db="EMBL/GenBank/DDBJ databases">
        <authorList>
            <person name="Varghese N."/>
            <person name="Submissions S."/>
        </authorList>
    </citation>
    <scope>NUCLEOTIDE SEQUENCE [LARGE SCALE GENOMIC DNA]</scope>
    <source>
        <strain evidence="6">CGMCC 1.4250</strain>
    </source>
</reference>
<keyword evidence="2" id="KW-0813">Transport</keyword>
<evidence type="ECO:0000256" key="2">
    <source>
        <dbReference type="ARBA" id="ARBA00022448"/>
    </source>
</evidence>
<comment type="similarity">
    <text evidence="1">Belongs to the bacterial solute-binding protein 1 family.</text>
</comment>
<dbReference type="OrthoDB" id="9795467at2"/>
<dbReference type="SUPFAM" id="SSF53850">
    <property type="entry name" value="Periplasmic binding protein-like II"/>
    <property type="match status" value="1"/>
</dbReference>
<dbReference type="Gene3D" id="3.40.190.10">
    <property type="entry name" value="Periplasmic binding protein-like II"/>
    <property type="match status" value="1"/>
</dbReference>
<dbReference type="Proteomes" id="UP000198565">
    <property type="component" value="Unassembled WGS sequence"/>
</dbReference>
<protein>
    <submittedName>
        <fullName evidence="5">Carbohydrate ABC transporter substrate-binding protein, CUT1 family</fullName>
    </submittedName>
</protein>
<proteinExistence type="inferred from homology"/>
<gene>
    <name evidence="5" type="ORF">SAMN04487943_10158</name>
</gene>
<dbReference type="GO" id="GO:0015768">
    <property type="term" value="P:maltose transport"/>
    <property type="evidence" value="ECO:0007669"/>
    <property type="project" value="TreeGrafter"/>
</dbReference>
<keyword evidence="3 4" id="KW-0732">Signal</keyword>
<dbReference type="CDD" id="cd13585">
    <property type="entry name" value="PBP2_TMBP_like"/>
    <property type="match status" value="1"/>
</dbReference>
<dbReference type="EMBL" id="FOTR01000001">
    <property type="protein sequence ID" value="SFL34018.1"/>
    <property type="molecule type" value="Genomic_DNA"/>
</dbReference>
<dbReference type="InterPro" id="IPR006059">
    <property type="entry name" value="SBP"/>
</dbReference>